<gene>
    <name evidence="2" type="ORF">Vretifemale_19336</name>
</gene>
<feature type="region of interest" description="Disordered" evidence="1">
    <location>
        <begin position="60"/>
        <end position="86"/>
    </location>
</feature>
<evidence type="ECO:0000256" key="1">
    <source>
        <dbReference type="SAM" id="MobiDB-lite"/>
    </source>
</evidence>
<dbReference type="EMBL" id="BNCP01000068">
    <property type="protein sequence ID" value="GIL91752.1"/>
    <property type="molecule type" value="Genomic_DNA"/>
</dbReference>
<feature type="region of interest" description="Disordered" evidence="1">
    <location>
        <begin position="1"/>
        <end position="24"/>
    </location>
</feature>
<evidence type="ECO:0000313" key="3">
    <source>
        <dbReference type="Proteomes" id="UP000747110"/>
    </source>
</evidence>
<feature type="region of interest" description="Disordered" evidence="1">
    <location>
        <begin position="113"/>
        <end position="145"/>
    </location>
</feature>
<feature type="region of interest" description="Disordered" evidence="1">
    <location>
        <begin position="165"/>
        <end position="188"/>
    </location>
</feature>
<dbReference type="AlphaFoldDB" id="A0A8J4CZ96"/>
<name>A0A8J4CZ96_9CHLO</name>
<proteinExistence type="predicted"/>
<keyword evidence="3" id="KW-1185">Reference proteome</keyword>
<reference evidence="2" key="1">
    <citation type="journal article" date="2021" name="Proc. Natl. Acad. Sci. U.S.A.">
        <title>Three genomes in the algal genus Volvox reveal the fate of a haploid sex-determining region after a transition to homothallism.</title>
        <authorList>
            <person name="Yamamoto K."/>
            <person name="Hamaji T."/>
            <person name="Kawai-Toyooka H."/>
            <person name="Matsuzaki R."/>
            <person name="Takahashi F."/>
            <person name="Nishimura Y."/>
            <person name="Kawachi M."/>
            <person name="Noguchi H."/>
            <person name="Minakuchi Y."/>
            <person name="Umen J.G."/>
            <person name="Toyoda A."/>
            <person name="Nozaki H."/>
        </authorList>
    </citation>
    <scope>NUCLEOTIDE SEQUENCE</scope>
    <source>
        <strain evidence="2">NIES-3786</strain>
    </source>
</reference>
<protein>
    <submittedName>
        <fullName evidence="2">Uncharacterized protein</fullName>
    </submittedName>
</protein>
<feature type="compositionally biased region" description="Pro residues" evidence="1">
    <location>
        <begin position="120"/>
        <end position="135"/>
    </location>
</feature>
<accession>A0A8J4CZ96</accession>
<feature type="non-terminal residue" evidence="2">
    <location>
        <position position="1"/>
    </location>
</feature>
<dbReference type="Proteomes" id="UP000747110">
    <property type="component" value="Unassembled WGS sequence"/>
</dbReference>
<organism evidence="2 3">
    <name type="scientific">Volvox reticuliferus</name>
    <dbReference type="NCBI Taxonomy" id="1737510"/>
    <lineage>
        <taxon>Eukaryota</taxon>
        <taxon>Viridiplantae</taxon>
        <taxon>Chlorophyta</taxon>
        <taxon>core chlorophytes</taxon>
        <taxon>Chlorophyceae</taxon>
        <taxon>CS clade</taxon>
        <taxon>Chlamydomonadales</taxon>
        <taxon>Volvocaceae</taxon>
        <taxon>Volvox</taxon>
    </lineage>
</organism>
<evidence type="ECO:0000313" key="2">
    <source>
        <dbReference type="EMBL" id="GIL91752.1"/>
    </source>
</evidence>
<sequence length="216" mass="22543">GRSSISSVARMPPSPPRLRLEAPSETEAELYDLSPTSFAAAAAAEVAAVLRSSALFGRNDEQQLPAHSTAPPAHVPVPSTAAAAATAPIRHEMAAAAASPPILPWSRLNAHPLSSVDTELPPPPSSPPSPTPPMGEPTAAELAEVPANLPPLALAALRRRLMADEDDDVLGSGPQSCSPRAARTDSPLRAVHHRHYSIHSLIDSPVHSPKLLSQVY</sequence>
<feature type="compositionally biased region" description="Low complexity" evidence="1">
    <location>
        <begin position="65"/>
        <end position="86"/>
    </location>
</feature>
<comment type="caution">
    <text evidence="2">The sequence shown here is derived from an EMBL/GenBank/DDBJ whole genome shotgun (WGS) entry which is preliminary data.</text>
</comment>